<dbReference type="PROSITE" id="PS00050">
    <property type="entry name" value="RIBOSOMAL_L23"/>
    <property type="match status" value="1"/>
</dbReference>
<keyword evidence="9" id="KW-1185">Reference proteome</keyword>
<comment type="caution">
    <text evidence="8">The sequence shown here is derived from an EMBL/GenBank/DDBJ whole genome shotgun (WGS) entry which is preliminary data.</text>
</comment>
<protein>
    <recommendedName>
        <fullName evidence="6">Large ribosomal subunit protein uL23</fullName>
    </recommendedName>
</protein>
<evidence type="ECO:0000256" key="4">
    <source>
        <dbReference type="ARBA" id="ARBA00022980"/>
    </source>
</evidence>
<keyword evidence="3 6" id="KW-0694">RNA-binding</keyword>
<evidence type="ECO:0000256" key="1">
    <source>
        <dbReference type="ARBA" id="ARBA00006700"/>
    </source>
</evidence>
<organism evidence="8 9">
    <name type="scientific">Taibaiella lutea</name>
    <dbReference type="NCBI Taxonomy" id="2608001"/>
    <lineage>
        <taxon>Bacteria</taxon>
        <taxon>Pseudomonadati</taxon>
        <taxon>Bacteroidota</taxon>
        <taxon>Chitinophagia</taxon>
        <taxon>Chitinophagales</taxon>
        <taxon>Chitinophagaceae</taxon>
        <taxon>Taibaiella</taxon>
    </lineage>
</organism>
<name>A0A5M6CDP4_9BACT</name>
<dbReference type="AlphaFoldDB" id="A0A5M6CDP4"/>
<evidence type="ECO:0000256" key="6">
    <source>
        <dbReference type="HAMAP-Rule" id="MF_01369"/>
    </source>
</evidence>
<accession>A0A5M6CDP4</accession>
<dbReference type="GO" id="GO:0006412">
    <property type="term" value="P:translation"/>
    <property type="evidence" value="ECO:0007669"/>
    <property type="project" value="UniProtKB-UniRule"/>
</dbReference>
<evidence type="ECO:0000256" key="3">
    <source>
        <dbReference type="ARBA" id="ARBA00022884"/>
    </source>
</evidence>
<keyword evidence="2 6" id="KW-0699">rRNA-binding</keyword>
<dbReference type="Gene3D" id="3.30.70.330">
    <property type="match status" value="1"/>
</dbReference>
<keyword evidence="5 6" id="KW-0687">Ribonucleoprotein</keyword>
<evidence type="ECO:0000256" key="2">
    <source>
        <dbReference type="ARBA" id="ARBA00022730"/>
    </source>
</evidence>
<gene>
    <name evidence="6" type="primary">rplW</name>
    <name evidence="8" type="ORF">F0919_12175</name>
</gene>
<evidence type="ECO:0000313" key="9">
    <source>
        <dbReference type="Proteomes" id="UP000323632"/>
    </source>
</evidence>
<comment type="similarity">
    <text evidence="1 6 7">Belongs to the universal ribosomal protein uL23 family.</text>
</comment>
<dbReference type="InterPro" id="IPR012677">
    <property type="entry name" value="Nucleotide-bd_a/b_plait_sf"/>
</dbReference>
<evidence type="ECO:0000256" key="7">
    <source>
        <dbReference type="RuleBase" id="RU003934"/>
    </source>
</evidence>
<dbReference type="InterPro" id="IPR013025">
    <property type="entry name" value="Ribosomal_uL23-like"/>
</dbReference>
<dbReference type="PANTHER" id="PTHR11620">
    <property type="entry name" value="60S RIBOSOMAL PROTEIN L23A"/>
    <property type="match status" value="1"/>
</dbReference>
<dbReference type="Proteomes" id="UP000323632">
    <property type="component" value="Unassembled WGS sequence"/>
</dbReference>
<dbReference type="GO" id="GO:0019843">
    <property type="term" value="F:rRNA binding"/>
    <property type="evidence" value="ECO:0007669"/>
    <property type="project" value="UniProtKB-UniRule"/>
</dbReference>
<dbReference type="NCBIfam" id="NF004363">
    <property type="entry name" value="PRK05738.2-4"/>
    <property type="match status" value="1"/>
</dbReference>
<dbReference type="InterPro" id="IPR012678">
    <property type="entry name" value="Ribosomal_uL23/eL15/eS24_sf"/>
</dbReference>
<dbReference type="HAMAP" id="MF_01369_B">
    <property type="entry name" value="Ribosomal_uL23_B"/>
    <property type="match status" value="1"/>
</dbReference>
<comment type="function">
    <text evidence="6">One of the early assembly proteins it binds 23S rRNA. One of the proteins that surrounds the polypeptide exit tunnel on the outside of the ribosome. Forms the main docking site for trigger factor binding to the ribosome.</text>
</comment>
<dbReference type="Pfam" id="PF00276">
    <property type="entry name" value="Ribosomal_L23"/>
    <property type="match status" value="1"/>
</dbReference>
<dbReference type="GO" id="GO:0005840">
    <property type="term" value="C:ribosome"/>
    <property type="evidence" value="ECO:0007669"/>
    <property type="project" value="UniProtKB-KW"/>
</dbReference>
<evidence type="ECO:0000256" key="5">
    <source>
        <dbReference type="ARBA" id="ARBA00023274"/>
    </source>
</evidence>
<evidence type="ECO:0000313" key="8">
    <source>
        <dbReference type="EMBL" id="KAA5533298.1"/>
    </source>
</evidence>
<dbReference type="FunFam" id="3.30.70.330:FF:000001">
    <property type="entry name" value="50S ribosomal protein L23"/>
    <property type="match status" value="1"/>
</dbReference>
<dbReference type="SUPFAM" id="SSF54189">
    <property type="entry name" value="Ribosomal proteins S24e, L23 and L15e"/>
    <property type="match status" value="1"/>
</dbReference>
<reference evidence="8 9" key="1">
    <citation type="submission" date="2019-09" db="EMBL/GenBank/DDBJ databases">
        <title>Genome sequence and assembly of Taibaiella sp.</title>
        <authorList>
            <person name="Chhetri G."/>
        </authorList>
    </citation>
    <scope>NUCLEOTIDE SEQUENCE [LARGE SCALE GENOMIC DNA]</scope>
    <source>
        <strain evidence="8 9">KVB11</strain>
    </source>
</reference>
<dbReference type="EMBL" id="VWSH01000003">
    <property type="protein sequence ID" value="KAA5533298.1"/>
    <property type="molecule type" value="Genomic_DNA"/>
</dbReference>
<keyword evidence="4 6" id="KW-0689">Ribosomal protein</keyword>
<dbReference type="GO" id="GO:1990904">
    <property type="term" value="C:ribonucleoprotein complex"/>
    <property type="evidence" value="ECO:0007669"/>
    <property type="project" value="UniProtKB-KW"/>
</dbReference>
<dbReference type="GO" id="GO:0003735">
    <property type="term" value="F:structural constituent of ribosome"/>
    <property type="evidence" value="ECO:0007669"/>
    <property type="project" value="InterPro"/>
</dbReference>
<proteinExistence type="inferred from homology"/>
<dbReference type="InterPro" id="IPR001014">
    <property type="entry name" value="Ribosomal_uL23_CS"/>
</dbReference>
<dbReference type="RefSeq" id="WP_150033046.1">
    <property type="nucleotide sequence ID" value="NZ_VWSH01000003.1"/>
</dbReference>
<comment type="subunit">
    <text evidence="6">Part of the 50S ribosomal subunit. Contacts protein L29, and trigger factor when it is bound to the ribosome.</text>
</comment>
<sequence length="98" mass="11189">MRLSEVLLRPKVTEKVNGQMEKQNRYTFVVDKRSNKLEIKAAVEEFYNVKVTDVNTIVMPAKSKSRFTKAGFISGRKQSFKKAIVTLADGENIDLFAF</sequence>